<protein>
    <submittedName>
        <fullName evidence="2">Uncharacterized protein</fullName>
    </submittedName>
</protein>
<evidence type="ECO:0000256" key="1">
    <source>
        <dbReference type="SAM" id="Phobius"/>
    </source>
</evidence>
<gene>
    <name evidence="2" type="ORF">CJJ23_01685</name>
</gene>
<accession>A0A269TL42</accession>
<evidence type="ECO:0000313" key="3">
    <source>
        <dbReference type="Proteomes" id="UP000216943"/>
    </source>
</evidence>
<dbReference type="OrthoDB" id="9891540at2"/>
<feature type="transmembrane region" description="Helical" evidence="1">
    <location>
        <begin position="53"/>
        <end position="77"/>
    </location>
</feature>
<dbReference type="EMBL" id="NQNY01000004">
    <property type="protein sequence ID" value="PAK21485.1"/>
    <property type="molecule type" value="Genomic_DNA"/>
</dbReference>
<feature type="transmembrane region" description="Helical" evidence="1">
    <location>
        <begin position="157"/>
        <end position="176"/>
    </location>
</feature>
<organism evidence="2 3">
    <name type="scientific">Mycoplasmopsis agassizii</name>
    <dbReference type="NCBI Taxonomy" id="33922"/>
    <lineage>
        <taxon>Bacteria</taxon>
        <taxon>Bacillati</taxon>
        <taxon>Mycoplasmatota</taxon>
        <taxon>Mycoplasmoidales</taxon>
        <taxon>Metamycoplasmataceae</taxon>
        <taxon>Mycoplasmopsis</taxon>
    </lineage>
</organism>
<keyword evidence="1" id="KW-0812">Transmembrane</keyword>
<name>A0A269TL42_9BACT</name>
<dbReference type="Proteomes" id="UP000216943">
    <property type="component" value="Unassembled WGS sequence"/>
</dbReference>
<keyword evidence="1" id="KW-1133">Transmembrane helix</keyword>
<evidence type="ECO:0000313" key="2">
    <source>
        <dbReference type="EMBL" id="PAK21485.1"/>
    </source>
</evidence>
<dbReference type="AlphaFoldDB" id="A0A269TL42"/>
<sequence length="301" mass="35606">MNLKNFYLKIDECFILRIKIDYNIIINIELNITIQDKWYKFGIKSRVLSMIEIVVWVFFGFTFLFPLLAILASLKLFRNRAQKNNKMIETRLKWFNISYITPFVNGKISKSNNIAWAFTEMFLAIFLSTIPLSYFSIAYFISLELISDQNSIITEKIIYGLTGLATIIFWILESVNTSKNYKINKKTIMDNADLLTKQKLIDLFKTISSIQLDTKSLGVKYRALDIQNLRFAKSIFLRKDENIYDKYNFYFQSMNYATQAILQTPLKNTGVSNKDYLSAYSKKMFYYIFEDEIKHWKIYLD</sequence>
<proteinExistence type="predicted"/>
<reference evidence="3" key="1">
    <citation type="submission" date="2017-08" db="EMBL/GenBank/DDBJ databases">
        <authorList>
            <person name="Alvarez-Ponce D."/>
            <person name="Weitzman C.L."/>
            <person name="Tillett R.L."/>
            <person name="Sandmeier F.C."/>
            <person name="Tracy C.R."/>
        </authorList>
    </citation>
    <scope>NUCLEOTIDE SEQUENCE [LARGE SCALE GENOMIC DNA]</scope>
    <source>
        <strain evidence="3">723</strain>
    </source>
</reference>
<feature type="transmembrane region" description="Helical" evidence="1">
    <location>
        <begin position="114"/>
        <end position="137"/>
    </location>
</feature>
<comment type="caution">
    <text evidence="2">The sequence shown here is derived from an EMBL/GenBank/DDBJ whole genome shotgun (WGS) entry which is preliminary data.</text>
</comment>
<keyword evidence="1" id="KW-0472">Membrane</keyword>